<dbReference type="Proteomes" id="UP000789508">
    <property type="component" value="Unassembled WGS sequence"/>
</dbReference>
<comment type="caution">
    <text evidence="3">The sequence shown here is derived from an EMBL/GenBank/DDBJ whole genome shotgun (WGS) entry which is preliminary data.</text>
</comment>
<feature type="non-terminal residue" evidence="3">
    <location>
        <position position="377"/>
    </location>
</feature>
<name>A0A9N9BE42_9GLOM</name>
<dbReference type="EMBL" id="CAJVPS010002219">
    <property type="protein sequence ID" value="CAG8562676.1"/>
    <property type="molecule type" value="Genomic_DNA"/>
</dbReference>
<dbReference type="OrthoDB" id="277832at2759"/>
<evidence type="ECO:0000256" key="1">
    <source>
        <dbReference type="SAM" id="MobiDB-lite"/>
    </source>
</evidence>
<dbReference type="GO" id="GO:0010738">
    <property type="term" value="P:regulation of protein kinase A signaling"/>
    <property type="evidence" value="ECO:0007669"/>
    <property type="project" value="TreeGrafter"/>
</dbReference>
<feature type="region of interest" description="Disordered" evidence="1">
    <location>
        <begin position="195"/>
        <end position="223"/>
    </location>
</feature>
<dbReference type="GO" id="GO:0034237">
    <property type="term" value="F:protein kinase A regulatory subunit binding"/>
    <property type="evidence" value="ECO:0007669"/>
    <property type="project" value="TreeGrafter"/>
</dbReference>
<keyword evidence="4" id="KW-1185">Reference proteome</keyword>
<proteinExistence type="predicted"/>
<evidence type="ECO:0000259" key="2">
    <source>
        <dbReference type="Pfam" id="PF10469"/>
    </source>
</evidence>
<gene>
    <name evidence="3" type="ORF">ALEPTO_LOCUS6425</name>
</gene>
<dbReference type="InterPro" id="IPR019510">
    <property type="entry name" value="AKAP7-like_phosphoesterase"/>
</dbReference>
<reference evidence="3" key="1">
    <citation type="submission" date="2021-06" db="EMBL/GenBank/DDBJ databases">
        <authorList>
            <person name="Kallberg Y."/>
            <person name="Tangrot J."/>
            <person name="Rosling A."/>
        </authorList>
    </citation>
    <scope>NUCLEOTIDE SEQUENCE</scope>
    <source>
        <strain evidence="3">FL130A</strain>
    </source>
</reference>
<protein>
    <submittedName>
        <fullName evidence="3">5575_t:CDS:1</fullName>
    </submittedName>
</protein>
<feature type="domain" description="A-kinase anchor protein 7-like phosphoesterase" evidence="2">
    <location>
        <begin position="313"/>
        <end position="372"/>
    </location>
</feature>
<evidence type="ECO:0000313" key="3">
    <source>
        <dbReference type="EMBL" id="CAG8562676.1"/>
    </source>
</evidence>
<dbReference type="InterPro" id="IPR052641">
    <property type="entry name" value="AKAP7_isoform_gamma"/>
</dbReference>
<dbReference type="AlphaFoldDB" id="A0A9N9BE42"/>
<accession>A0A9N9BE42</accession>
<dbReference type="SUPFAM" id="SSF55144">
    <property type="entry name" value="LigT-like"/>
    <property type="match status" value="1"/>
</dbReference>
<organism evidence="3 4">
    <name type="scientific">Ambispora leptoticha</name>
    <dbReference type="NCBI Taxonomy" id="144679"/>
    <lineage>
        <taxon>Eukaryota</taxon>
        <taxon>Fungi</taxon>
        <taxon>Fungi incertae sedis</taxon>
        <taxon>Mucoromycota</taxon>
        <taxon>Glomeromycotina</taxon>
        <taxon>Glomeromycetes</taxon>
        <taxon>Archaeosporales</taxon>
        <taxon>Ambisporaceae</taxon>
        <taxon>Ambispora</taxon>
    </lineage>
</organism>
<feature type="domain" description="A-kinase anchor protein 7-like phosphoesterase" evidence="2">
    <location>
        <begin position="1"/>
        <end position="137"/>
    </location>
</feature>
<sequence>LQENFKKFVQYVKEKDPDFAKLAINPPQIHVTLFVMHLGDKEKIEEARQCLLQNKELLDEFFPEGGPLLHFFGIDTFENGRVVFTTPKQTHDLTEFCKLAHALFDRFGAAELLPDQTKEDFEAEFKPHATLMKVSGKRLFISRKKLLKKMRTIESEDQNVSVVDEAEEVDEEDEEEIVFGPGFNLLFNDVQEETGQASRNVTEDQNDKNEEEAKESTTNIEELTDDYKTSNTSLLAEKNEVSVEESSANSNGETVVMMDENQDMVNTAREPTEDNYEEFARLAHDDFSSSTSGLRRDMRISKRELKKRKKAEKLERLLETTATAKSTNKGKNKKRKRNFDFGAQIIKSVDLCSMLQPKAEDGYYAVVESIEFRERTA</sequence>
<dbReference type="Pfam" id="PF10469">
    <property type="entry name" value="AKAP7_NLS"/>
    <property type="match status" value="2"/>
</dbReference>
<dbReference type="PANTHER" id="PTHR15934:SF2">
    <property type="entry name" value="A-KINASE ANCHOR PROTEIN 7-LIKE PHOSPHOESTERASE DOMAIN-CONTAINING PROTEIN"/>
    <property type="match status" value="1"/>
</dbReference>
<dbReference type="PANTHER" id="PTHR15934">
    <property type="entry name" value="RNA 2',3'-CYCLIC PHOSPHODIESTERASE"/>
    <property type="match status" value="1"/>
</dbReference>
<dbReference type="Gene3D" id="3.90.1140.10">
    <property type="entry name" value="Cyclic phosphodiesterase"/>
    <property type="match status" value="2"/>
</dbReference>
<dbReference type="InterPro" id="IPR009097">
    <property type="entry name" value="Cyclic_Pdiesterase"/>
</dbReference>
<dbReference type="GO" id="GO:0005829">
    <property type="term" value="C:cytosol"/>
    <property type="evidence" value="ECO:0007669"/>
    <property type="project" value="TreeGrafter"/>
</dbReference>
<evidence type="ECO:0000313" key="4">
    <source>
        <dbReference type="Proteomes" id="UP000789508"/>
    </source>
</evidence>